<comment type="caution">
    <text evidence="3">The sequence shown here is derived from an EMBL/GenBank/DDBJ whole genome shotgun (WGS) entry which is preliminary data.</text>
</comment>
<reference evidence="3" key="1">
    <citation type="journal article" date="2021" name="Genome Biol. Evol.">
        <title>A High-Quality Reference Genome for a Parasitic Bivalve with Doubly Uniparental Inheritance (Bivalvia: Unionida).</title>
        <authorList>
            <person name="Smith C.H."/>
        </authorList>
    </citation>
    <scope>NUCLEOTIDE SEQUENCE</scope>
    <source>
        <strain evidence="3">CHS0354</strain>
    </source>
</reference>
<dbReference type="PANTHER" id="PTHR21184:SF6">
    <property type="entry name" value="CONSERVED PLASMA MEMBRANE PROTEIN"/>
    <property type="match status" value="1"/>
</dbReference>
<evidence type="ECO:0000313" key="4">
    <source>
        <dbReference type="Proteomes" id="UP001195483"/>
    </source>
</evidence>
<organism evidence="3 4">
    <name type="scientific">Potamilus streckersoni</name>
    <dbReference type="NCBI Taxonomy" id="2493646"/>
    <lineage>
        <taxon>Eukaryota</taxon>
        <taxon>Metazoa</taxon>
        <taxon>Spiralia</taxon>
        <taxon>Lophotrochozoa</taxon>
        <taxon>Mollusca</taxon>
        <taxon>Bivalvia</taxon>
        <taxon>Autobranchia</taxon>
        <taxon>Heteroconchia</taxon>
        <taxon>Palaeoheterodonta</taxon>
        <taxon>Unionida</taxon>
        <taxon>Unionoidea</taxon>
        <taxon>Unionidae</taxon>
        <taxon>Ambleminae</taxon>
        <taxon>Lampsilini</taxon>
        <taxon>Potamilus</taxon>
    </lineage>
</organism>
<keyword evidence="4" id="KW-1185">Reference proteome</keyword>
<dbReference type="Pfam" id="PF10223">
    <property type="entry name" value="Menorin_N"/>
    <property type="match status" value="1"/>
</dbReference>
<comment type="similarity">
    <text evidence="1">Belongs to the menorin family.</text>
</comment>
<evidence type="ECO:0000313" key="3">
    <source>
        <dbReference type="EMBL" id="KAK3593248.1"/>
    </source>
</evidence>
<protein>
    <recommendedName>
        <fullName evidence="2">Menorin-like domain-containing protein</fullName>
    </recommendedName>
</protein>
<dbReference type="AlphaFoldDB" id="A0AAE0VWJ1"/>
<dbReference type="InterPro" id="IPR019356">
    <property type="entry name" value="Menorin_dom"/>
</dbReference>
<feature type="domain" description="Menorin-like" evidence="2">
    <location>
        <begin position="201"/>
        <end position="437"/>
    </location>
</feature>
<dbReference type="GO" id="GO:0005615">
    <property type="term" value="C:extracellular space"/>
    <property type="evidence" value="ECO:0007669"/>
    <property type="project" value="TreeGrafter"/>
</dbReference>
<accession>A0AAE0VWJ1</accession>
<reference evidence="3" key="3">
    <citation type="submission" date="2023-05" db="EMBL/GenBank/DDBJ databases">
        <authorList>
            <person name="Smith C.H."/>
        </authorList>
    </citation>
    <scope>NUCLEOTIDE SEQUENCE</scope>
    <source>
        <strain evidence="3">CHS0354</strain>
        <tissue evidence="3">Mantle</tissue>
    </source>
</reference>
<dbReference type="EMBL" id="JAEAOA010000748">
    <property type="protein sequence ID" value="KAK3593248.1"/>
    <property type="molecule type" value="Genomic_DNA"/>
</dbReference>
<dbReference type="Proteomes" id="UP001195483">
    <property type="component" value="Unassembled WGS sequence"/>
</dbReference>
<proteinExistence type="inferred from homology"/>
<reference evidence="3" key="2">
    <citation type="journal article" date="2021" name="Genome Biol. Evol.">
        <title>Developing a high-quality reference genome for a parasitic bivalve with doubly uniparental inheritance (Bivalvia: Unionida).</title>
        <authorList>
            <person name="Smith C.H."/>
        </authorList>
    </citation>
    <scope>NUCLEOTIDE SEQUENCE</scope>
    <source>
        <strain evidence="3">CHS0354</strain>
        <tissue evidence="3">Mantle</tissue>
    </source>
</reference>
<gene>
    <name evidence="3" type="ORF">CHS0354_012338</name>
</gene>
<dbReference type="PANTHER" id="PTHR21184">
    <property type="entry name" value="MENORIN (DENDRITIC BRANCHING PROTEIN)"/>
    <property type="match status" value="1"/>
</dbReference>
<evidence type="ECO:0000256" key="1">
    <source>
        <dbReference type="ARBA" id="ARBA00044953"/>
    </source>
</evidence>
<evidence type="ECO:0000259" key="2">
    <source>
        <dbReference type="Pfam" id="PF10223"/>
    </source>
</evidence>
<name>A0AAE0VWJ1_9BIVA</name>
<sequence length="443" mass="50394">MIGWQYMAASITGEGRIQEKPVMAVVVGRLSPINEAEQFLYPVECKKNNAEESVKTVQEGEQVTMATSTSETQDFISDATLNFGSSDDDELRDIKAMQNLLRLAKNFERRVNMRGPNRVFQEPLSNLQKSSENLEDTVANHFESDDNSEENSSFGNNISHHAQNDWPKSKFYFRRLSSRQQWLTQKSVAAVGAMQFFKLTDASKIKWSHSTNSRKQLQDALQGDFMMIKADILLQGQGTENQTNVPIMAHPPNIYSDITFDEWIDAVVLSGKKGLELDFKSIEAVEPTLMLLAQRRAKLTIPVWLNADVLQGPDGPTVTVTANRFLEICLKYFPEATLSLGFTTSKGQANEEHRYTFEHVTQLHELCKGFQETVIIPVRAALVKSSWGNFDWLLHQSEKYSLKIWSSTLDDVNKEDMNTIYQMSEKHRVYFDLPDELMPESRG</sequence>